<keyword evidence="1" id="KW-1133">Transmembrane helix</keyword>
<dbReference type="Proteomes" id="UP001145087">
    <property type="component" value="Unassembled WGS sequence"/>
</dbReference>
<gene>
    <name evidence="3" type="ORF">OU798_22820</name>
</gene>
<protein>
    <recommendedName>
        <fullName evidence="2">PHP domain-containing protein</fullName>
    </recommendedName>
</protein>
<dbReference type="EMBL" id="JAPOHD010000067">
    <property type="protein sequence ID" value="MCY1723200.1"/>
    <property type="molecule type" value="Genomic_DNA"/>
</dbReference>
<dbReference type="RefSeq" id="WP_343335525.1">
    <property type="nucleotide sequence ID" value="NZ_JAPOHD010000067.1"/>
</dbReference>
<evidence type="ECO:0000313" key="4">
    <source>
        <dbReference type="Proteomes" id="UP001145087"/>
    </source>
</evidence>
<evidence type="ECO:0000313" key="3">
    <source>
        <dbReference type="EMBL" id="MCY1723200.1"/>
    </source>
</evidence>
<keyword evidence="1" id="KW-0472">Membrane</keyword>
<dbReference type="InterPro" id="IPR004013">
    <property type="entry name" value="PHP_dom"/>
</dbReference>
<dbReference type="InterPro" id="IPR016195">
    <property type="entry name" value="Pol/histidinol_Pase-like"/>
</dbReference>
<feature type="transmembrane region" description="Helical" evidence="1">
    <location>
        <begin position="16"/>
        <end position="38"/>
    </location>
</feature>
<feature type="domain" description="PHP" evidence="2">
    <location>
        <begin position="74"/>
        <end position="125"/>
    </location>
</feature>
<organism evidence="3 4">
    <name type="scientific">Draconibacterium aestuarii</name>
    <dbReference type="NCBI Taxonomy" id="2998507"/>
    <lineage>
        <taxon>Bacteria</taxon>
        <taxon>Pseudomonadati</taxon>
        <taxon>Bacteroidota</taxon>
        <taxon>Bacteroidia</taxon>
        <taxon>Marinilabiliales</taxon>
        <taxon>Prolixibacteraceae</taxon>
        <taxon>Draconibacterium</taxon>
    </lineage>
</organism>
<evidence type="ECO:0000259" key="2">
    <source>
        <dbReference type="Pfam" id="PF02811"/>
    </source>
</evidence>
<sequence>MALTKTTRTFLKVLKYLLYSILVVVLLLLVVALAVPVWRNLVTYPKLEKEIAEFQKLRKKTHKTTQLNTYRGVMHVHSFWSHDSEGKLSDLIPAAKKNGIDFIFLTDHPHGNIDSFPRGYNDFYDDVLILPGSEKQGFAAWPLQDSVVIDWSIDKDSVLKNIVKNGGIVFYAHTEEPHNWDNPWYHGMEIYNFHTDTKDEKLAPNILNFIVNGKKYRIWALRQMFDTQTPILALWDSLNTQRKIVGYSAVDTHENQNFRARYLNDGRVEWIGPNANPIDTVQVNFRNKWLFHEQDSSGWIFKFMIDTYMEGFDYITNYVFAESLTVESLAHHIKQGHLYTAFKSLGDASGFNYFAKNQNGNTKAIPGDSLAINELNSLHAVSPLPGQFRLILDGETINISDIDKYEYTFTNLNDKGAYRIEVQINLNGKYVPWIYSNPIYIY</sequence>
<dbReference type="SUPFAM" id="SSF89550">
    <property type="entry name" value="PHP domain-like"/>
    <property type="match status" value="1"/>
</dbReference>
<dbReference type="GO" id="GO:0003824">
    <property type="term" value="F:catalytic activity"/>
    <property type="evidence" value="ECO:0007669"/>
    <property type="project" value="InterPro"/>
</dbReference>
<dbReference type="CDD" id="cd07432">
    <property type="entry name" value="PHP_HisPPase"/>
    <property type="match status" value="1"/>
</dbReference>
<proteinExistence type="predicted"/>
<evidence type="ECO:0000256" key="1">
    <source>
        <dbReference type="SAM" id="Phobius"/>
    </source>
</evidence>
<keyword evidence="4" id="KW-1185">Reference proteome</keyword>
<comment type="caution">
    <text evidence="3">The sequence shown here is derived from an EMBL/GenBank/DDBJ whole genome shotgun (WGS) entry which is preliminary data.</text>
</comment>
<dbReference type="Pfam" id="PF02811">
    <property type="entry name" value="PHP"/>
    <property type="match status" value="1"/>
</dbReference>
<accession>A0A9X3FHD4</accession>
<reference evidence="3" key="1">
    <citation type="submission" date="2022-11" db="EMBL/GenBank/DDBJ databases">
        <title>Marilongibacter aestuarii gen. nov., sp. nov., isolated from tidal flat sediment.</title>
        <authorList>
            <person name="Jiayan W."/>
        </authorList>
    </citation>
    <scope>NUCLEOTIDE SEQUENCE</scope>
    <source>
        <strain evidence="3">Z1-6</strain>
    </source>
</reference>
<name>A0A9X3FHD4_9BACT</name>
<keyword evidence="1" id="KW-0812">Transmembrane</keyword>
<dbReference type="AlphaFoldDB" id="A0A9X3FHD4"/>
<dbReference type="Gene3D" id="3.20.20.140">
    <property type="entry name" value="Metal-dependent hydrolases"/>
    <property type="match status" value="1"/>
</dbReference>